<gene>
    <name evidence="8" type="ORF">PMG11_11301</name>
</gene>
<comment type="subcellular location">
    <subcellularLocation>
        <location evidence="1">Membrane</location>
        <topology evidence="1">Multi-pass membrane protein</topology>
    </subcellularLocation>
</comment>
<dbReference type="OrthoDB" id="6770063at2759"/>
<dbReference type="PROSITE" id="PS50850">
    <property type="entry name" value="MFS"/>
    <property type="match status" value="1"/>
</dbReference>
<dbReference type="EMBL" id="CDHK01000024">
    <property type="protein sequence ID" value="CEJ62814.1"/>
    <property type="molecule type" value="Genomic_DNA"/>
</dbReference>
<feature type="transmembrane region" description="Helical" evidence="6">
    <location>
        <begin position="297"/>
        <end position="321"/>
    </location>
</feature>
<feature type="domain" description="Major facilitator superfamily (MFS) profile" evidence="7">
    <location>
        <begin position="70"/>
        <end position="506"/>
    </location>
</feature>
<feature type="compositionally biased region" description="Basic and acidic residues" evidence="5">
    <location>
        <begin position="1"/>
        <end position="11"/>
    </location>
</feature>
<dbReference type="InterPro" id="IPR011701">
    <property type="entry name" value="MFS"/>
</dbReference>
<evidence type="ECO:0000259" key="7">
    <source>
        <dbReference type="PROSITE" id="PS50850"/>
    </source>
</evidence>
<dbReference type="GO" id="GO:0022857">
    <property type="term" value="F:transmembrane transporter activity"/>
    <property type="evidence" value="ECO:0007669"/>
    <property type="project" value="InterPro"/>
</dbReference>
<evidence type="ECO:0000256" key="6">
    <source>
        <dbReference type="SAM" id="Phobius"/>
    </source>
</evidence>
<accession>A0A0F7U1F5</accession>
<dbReference type="Pfam" id="PF07690">
    <property type="entry name" value="MFS_1"/>
    <property type="match status" value="1"/>
</dbReference>
<organism evidence="8 9">
    <name type="scientific">Penicillium brasilianum</name>
    <dbReference type="NCBI Taxonomy" id="104259"/>
    <lineage>
        <taxon>Eukaryota</taxon>
        <taxon>Fungi</taxon>
        <taxon>Dikarya</taxon>
        <taxon>Ascomycota</taxon>
        <taxon>Pezizomycotina</taxon>
        <taxon>Eurotiomycetes</taxon>
        <taxon>Eurotiomycetidae</taxon>
        <taxon>Eurotiales</taxon>
        <taxon>Aspergillaceae</taxon>
        <taxon>Penicillium</taxon>
    </lineage>
</organism>
<dbReference type="AlphaFoldDB" id="A0A0F7U1F5"/>
<evidence type="ECO:0000313" key="9">
    <source>
        <dbReference type="Proteomes" id="UP000042958"/>
    </source>
</evidence>
<dbReference type="Proteomes" id="UP000042958">
    <property type="component" value="Unassembled WGS sequence"/>
</dbReference>
<sequence length="521" mass="56305">MALVLQRHDPDANGNQVPSVSPGACINESAGCEESRNGETCVNGRNNRRSITTKAVDDPRTWPKSLKWTIIAIASLFALVTPLTATTLAPAQPVIATQLSMREGIETQLITSLFVLSFAFGPLVWGPLSEIYGRSPILRTANCMFLVCNAICAASYNKAQLLLFRFLSGFGASATHALGGAIVGDLFTNENRGSAMATFNLAPLLGPSLGPVIGAVMTDHVSWRWLLGVISCLSAVLQVFAWSLLKETNPVILKRIAADSDTNSNSQIESRPVNGKQRQHRLRNELSQAMSRPLRMLLTHPIIQICALNDALTYGIFFLVLSTYSQLWTHEYGQSVTRAGLNYLFLGMGAFTGAQVAGRTSDRVYSYLKKRSGLANGTELPEYRIPMMIPGAILVPVGLLIYGWSAEAHTMWLGPDVGIFIFGVANITLVQSMLLYIVGSYHNHAASALAADVLLRSLFGFALPLAAPSLLKSLGRGWEMTLLAALAGTLGVSSPIVLWFHGRAIREFSTGNKSHEDSDQG</sequence>
<evidence type="ECO:0000256" key="2">
    <source>
        <dbReference type="ARBA" id="ARBA00022692"/>
    </source>
</evidence>
<feature type="transmembrane region" description="Helical" evidence="6">
    <location>
        <begin position="417"/>
        <end position="441"/>
    </location>
</feature>
<feature type="transmembrane region" description="Helical" evidence="6">
    <location>
        <begin position="453"/>
        <end position="471"/>
    </location>
</feature>
<keyword evidence="9" id="KW-1185">Reference proteome</keyword>
<keyword evidence="3 6" id="KW-1133">Transmembrane helix</keyword>
<feature type="transmembrane region" description="Helical" evidence="6">
    <location>
        <begin position="68"/>
        <end position="89"/>
    </location>
</feature>
<proteinExistence type="predicted"/>
<evidence type="ECO:0000256" key="1">
    <source>
        <dbReference type="ARBA" id="ARBA00004141"/>
    </source>
</evidence>
<keyword evidence="2 6" id="KW-0812">Transmembrane</keyword>
<evidence type="ECO:0000256" key="3">
    <source>
        <dbReference type="ARBA" id="ARBA00022989"/>
    </source>
</evidence>
<keyword evidence="4 6" id="KW-0472">Membrane</keyword>
<evidence type="ECO:0000313" key="8">
    <source>
        <dbReference type="EMBL" id="CEJ62814.1"/>
    </source>
</evidence>
<feature type="transmembrane region" description="Helical" evidence="6">
    <location>
        <begin position="223"/>
        <end position="245"/>
    </location>
</feature>
<evidence type="ECO:0000256" key="4">
    <source>
        <dbReference type="ARBA" id="ARBA00023136"/>
    </source>
</evidence>
<feature type="transmembrane region" description="Helical" evidence="6">
    <location>
        <begin position="162"/>
        <end position="187"/>
    </location>
</feature>
<dbReference type="GO" id="GO:0016020">
    <property type="term" value="C:membrane"/>
    <property type="evidence" value="ECO:0007669"/>
    <property type="project" value="UniProtKB-SubCell"/>
</dbReference>
<evidence type="ECO:0000256" key="5">
    <source>
        <dbReference type="SAM" id="MobiDB-lite"/>
    </source>
</evidence>
<protein>
    <recommendedName>
        <fullName evidence="7">Major facilitator superfamily (MFS) profile domain-containing protein</fullName>
    </recommendedName>
</protein>
<dbReference type="PANTHER" id="PTHR23502">
    <property type="entry name" value="MAJOR FACILITATOR SUPERFAMILY"/>
    <property type="match status" value="1"/>
</dbReference>
<dbReference type="SUPFAM" id="SSF103473">
    <property type="entry name" value="MFS general substrate transporter"/>
    <property type="match status" value="1"/>
</dbReference>
<name>A0A0F7U1F5_PENBI</name>
<dbReference type="STRING" id="104259.A0A0F7U1F5"/>
<dbReference type="PANTHER" id="PTHR23502:SF60">
    <property type="entry name" value="MAJOR FACILITATOR SUPERFAMILY (MFS) PROFILE DOMAIN-CONTAINING PROTEIN-RELATED"/>
    <property type="match status" value="1"/>
</dbReference>
<dbReference type="Gene3D" id="1.20.1250.20">
    <property type="entry name" value="MFS general substrate transporter like domains"/>
    <property type="match status" value="1"/>
</dbReference>
<feature type="transmembrane region" description="Helical" evidence="6">
    <location>
        <begin position="109"/>
        <end position="125"/>
    </location>
</feature>
<dbReference type="CDD" id="cd17323">
    <property type="entry name" value="MFS_Tpo1_MDR_like"/>
    <property type="match status" value="1"/>
</dbReference>
<feature type="region of interest" description="Disordered" evidence="5">
    <location>
        <begin position="1"/>
        <end position="20"/>
    </location>
</feature>
<feature type="transmembrane region" description="Helical" evidence="6">
    <location>
        <begin position="341"/>
        <end position="362"/>
    </location>
</feature>
<feature type="transmembrane region" description="Helical" evidence="6">
    <location>
        <begin position="383"/>
        <end position="405"/>
    </location>
</feature>
<feature type="transmembrane region" description="Helical" evidence="6">
    <location>
        <begin position="477"/>
        <end position="500"/>
    </location>
</feature>
<dbReference type="InterPro" id="IPR036259">
    <property type="entry name" value="MFS_trans_sf"/>
</dbReference>
<dbReference type="InterPro" id="IPR020846">
    <property type="entry name" value="MFS_dom"/>
</dbReference>
<reference evidence="9" key="1">
    <citation type="journal article" date="2015" name="Genome Announc.">
        <title>Draft genome sequence of the fungus Penicillium brasilianum MG11.</title>
        <authorList>
            <person name="Horn F."/>
            <person name="Linde J."/>
            <person name="Mattern D.J."/>
            <person name="Walther G."/>
            <person name="Guthke R."/>
            <person name="Brakhage A.A."/>
            <person name="Valiante V."/>
        </authorList>
    </citation>
    <scope>NUCLEOTIDE SEQUENCE [LARGE SCALE GENOMIC DNA]</scope>
    <source>
        <strain evidence="9">MG11</strain>
    </source>
</reference>